<dbReference type="GO" id="GO:0003677">
    <property type="term" value="F:DNA binding"/>
    <property type="evidence" value="ECO:0007669"/>
    <property type="project" value="UniProtKB-KW"/>
</dbReference>
<dbReference type="GO" id="GO:0015667">
    <property type="term" value="F:site-specific DNA-methyltransferase (cytosine-N4-specific) activity"/>
    <property type="evidence" value="ECO:0007669"/>
    <property type="project" value="UniProtKB-EC"/>
</dbReference>
<evidence type="ECO:0000256" key="5">
    <source>
        <dbReference type="ARBA" id="ARBA00022747"/>
    </source>
</evidence>
<reference evidence="10" key="1">
    <citation type="journal article" date="2021" name="Microb. Physiol.">
        <title>Proteogenomic Insights into the Physiology of Marine, Sulfate-Reducing, Filamentous Desulfonema limicola and Desulfonema magnum.</title>
        <authorList>
            <person name="Schnaars V."/>
            <person name="Wohlbrand L."/>
            <person name="Scheve S."/>
            <person name="Hinrichs C."/>
            <person name="Reinhardt R."/>
            <person name="Rabus R."/>
        </authorList>
    </citation>
    <scope>NUCLEOTIDE SEQUENCE</scope>
    <source>
        <strain evidence="10">4be13</strain>
    </source>
</reference>
<dbReference type="AlphaFoldDB" id="A0A975BG94"/>
<keyword evidence="6" id="KW-0238">DNA-binding</keyword>
<feature type="domain" description="DNA methylase N-4/N-6" evidence="9">
    <location>
        <begin position="23"/>
        <end position="269"/>
    </location>
</feature>
<gene>
    <name evidence="10" type="ORF">dnm_008170</name>
</gene>
<dbReference type="EMBL" id="CP061800">
    <property type="protein sequence ID" value="QTA84816.1"/>
    <property type="molecule type" value="Genomic_DNA"/>
</dbReference>
<evidence type="ECO:0000313" key="10">
    <source>
        <dbReference type="EMBL" id="QTA84816.1"/>
    </source>
</evidence>
<comment type="similarity">
    <text evidence="1">Belongs to the N(4)/N(6)-methyltransferase family. N(4) subfamily.</text>
</comment>
<sequence>METTHHIIFENSNNMVGIPSDSVDLVVTSPPYPMIEMWDEMFSGQNRKIHEALNNQDGSQAFELMHKELDAVWNDVRRILKKGGFVCINIGDATRTLNGNFALYPNHSRIVSQMLRTGFTALPEILWRKQTNAPNKFMGSGMLPAGAYVTLEHEFILIFRKGEKREFKKNTEKTERRKSSYFWEERNVWFSDIWTDLKGTSQHLSDTKIRKRSAAFPFEVPYRLINMFSVKGDTVLDPFLGIGTTTYAAMAACRNSVGYELESGFRDLIFSGADKIVPYSNKRISKRITSHLDFVKQRFKAKGRFRHINNNYNFPVITQQEKELIFNELISVTIKDKDVIEITYSDSPQDKFCIDEKDCFNMQIINQISPKRKH</sequence>
<dbReference type="GO" id="GO:0009307">
    <property type="term" value="P:DNA restriction-modification system"/>
    <property type="evidence" value="ECO:0007669"/>
    <property type="project" value="UniProtKB-KW"/>
</dbReference>
<dbReference type="InterPro" id="IPR017985">
    <property type="entry name" value="MeTrfase_CN4_CS"/>
</dbReference>
<name>A0A975BG94_9BACT</name>
<dbReference type="InterPro" id="IPR001091">
    <property type="entry name" value="RM_Methyltransferase"/>
</dbReference>
<keyword evidence="11" id="KW-1185">Reference proteome</keyword>
<accession>A0A975BG94</accession>
<dbReference type="RefSeq" id="WP_207681133.1">
    <property type="nucleotide sequence ID" value="NZ_CP061800.1"/>
</dbReference>
<organism evidence="10 11">
    <name type="scientific">Desulfonema magnum</name>
    <dbReference type="NCBI Taxonomy" id="45655"/>
    <lineage>
        <taxon>Bacteria</taxon>
        <taxon>Pseudomonadati</taxon>
        <taxon>Thermodesulfobacteriota</taxon>
        <taxon>Desulfobacteria</taxon>
        <taxon>Desulfobacterales</taxon>
        <taxon>Desulfococcaceae</taxon>
        <taxon>Desulfonema</taxon>
    </lineage>
</organism>
<proteinExistence type="inferred from homology"/>
<dbReference type="PROSITE" id="PS00093">
    <property type="entry name" value="N4_MTASE"/>
    <property type="match status" value="1"/>
</dbReference>
<evidence type="ECO:0000256" key="2">
    <source>
        <dbReference type="ARBA" id="ARBA00022603"/>
    </source>
</evidence>
<evidence type="ECO:0000256" key="3">
    <source>
        <dbReference type="ARBA" id="ARBA00022679"/>
    </source>
</evidence>
<protein>
    <recommendedName>
        <fullName evidence="8">Methyltransferase</fullName>
        <ecNumber evidence="8">2.1.1.-</ecNumber>
    </recommendedName>
</protein>
<comment type="catalytic activity">
    <reaction evidence="7">
        <text>a 2'-deoxycytidine in DNA + S-adenosyl-L-methionine = an N(4)-methyl-2'-deoxycytidine in DNA + S-adenosyl-L-homocysteine + H(+)</text>
        <dbReference type="Rhea" id="RHEA:16857"/>
        <dbReference type="Rhea" id="RHEA-COMP:11369"/>
        <dbReference type="Rhea" id="RHEA-COMP:13674"/>
        <dbReference type="ChEBI" id="CHEBI:15378"/>
        <dbReference type="ChEBI" id="CHEBI:57856"/>
        <dbReference type="ChEBI" id="CHEBI:59789"/>
        <dbReference type="ChEBI" id="CHEBI:85452"/>
        <dbReference type="ChEBI" id="CHEBI:137933"/>
        <dbReference type="EC" id="2.1.1.113"/>
    </reaction>
</comment>
<dbReference type="EC" id="2.1.1.-" evidence="8"/>
<dbReference type="Proteomes" id="UP000663722">
    <property type="component" value="Chromosome"/>
</dbReference>
<dbReference type="KEGG" id="dmm:dnm_008170"/>
<dbReference type="GO" id="GO:0008170">
    <property type="term" value="F:N-methyltransferase activity"/>
    <property type="evidence" value="ECO:0007669"/>
    <property type="project" value="InterPro"/>
</dbReference>
<evidence type="ECO:0000259" key="9">
    <source>
        <dbReference type="Pfam" id="PF01555"/>
    </source>
</evidence>
<keyword evidence="2 10" id="KW-0489">Methyltransferase</keyword>
<evidence type="ECO:0000256" key="7">
    <source>
        <dbReference type="ARBA" id="ARBA00049120"/>
    </source>
</evidence>
<keyword evidence="3" id="KW-0808">Transferase</keyword>
<evidence type="ECO:0000256" key="8">
    <source>
        <dbReference type="RuleBase" id="RU362026"/>
    </source>
</evidence>
<evidence type="ECO:0000256" key="6">
    <source>
        <dbReference type="ARBA" id="ARBA00023125"/>
    </source>
</evidence>
<dbReference type="InterPro" id="IPR002941">
    <property type="entry name" value="DNA_methylase_N4/N6"/>
</dbReference>
<keyword evidence="5" id="KW-0680">Restriction system</keyword>
<dbReference type="SUPFAM" id="SSF53335">
    <property type="entry name" value="S-adenosyl-L-methionine-dependent methyltransferases"/>
    <property type="match status" value="1"/>
</dbReference>
<dbReference type="InterPro" id="IPR029063">
    <property type="entry name" value="SAM-dependent_MTases_sf"/>
</dbReference>
<dbReference type="Pfam" id="PF01555">
    <property type="entry name" value="N6_N4_Mtase"/>
    <property type="match status" value="1"/>
</dbReference>
<dbReference type="GO" id="GO:0032259">
    <property type="term" value="P:methylation"/>
    <property type="evidence" value="ECO:0007669"/>
    <property type="project" value="UniProtKB-KW"/>
</dbReference>
<dbReference type="REBASE" id="469357">
    <property type="entry name" value="M.Dma2077ORF8170P"/>
</dbReference>
<dbReference type="PRINTS" id="PR00508">
    <property type="entry name" value="S21N4MTFRASE"/>
</dbReference>
<evidence type="ECO:0000256" key="1">
    <source>
        <dbReference type="ARBA" id="ARBA00010203"/>
    </source>
</evidence>
<evidence type="ECO:0000313" key="11">
    <source>
        <dbReference type="Proteomes" id="UP000663722"/>
    </source>
</evidence>
<dbReference type="Gene3D" id="3.40.50.150">
    <property type="entry name" value="Vaccinia Virus protein VP39"/>
    <property type="match status" value="1"/>
</dbReference>
<evidence type="ECO:0000256" key="4">
    <source>
        <dbReference type="ARBA" id="ARBA00022691"/>
    </source>
</evidence>
<keyword evidence="4" id="KW-0949">S-adenosyl-L-methionine</keyword>